<keyword evidence="7" id="KW-0807">Transducer</keyword>
<evidence type="ECO:0000256" key="3">
    <source>
        <dbReference type="ARBA" id="ARBA00022989"/>
    </source>
</evidence>
<dbReference type="PANTHER" id="PTHR24243">
    <property type="entry name" value="G-PROTEIN COUPLED RECEPTOR"/>
    <property type="match status" value="1"/>
</dbReference>
<accession>A0A818W1X0</accession>
<protein>
    <recommendedName>
        <fullName evidence="9">G-protein coupled receptors family 1 profile domain-containing protein</fullName>
    </recommendedName>
</protein>
<feature type="transmembrane region" description="Helical" evidence="8">
    <location>
        <begin position="139"/>
        <end position="160"/>
    </location>
</feature>
<reference evidence="10" key="1">
    <citation type="submission" date="2021-02" db="EMBL/GenBank/DDBJ databases">
        <authorList>
            <person name="Nowell W R."/>
        </authorList>
    </citation>
    <scope>NUCLEOTIDE SEQUENCE</scope>
</reference>
<feature type="transmembrane region" description="Helical" evidence="8">
    <location>
        <begin position="57"/>
        <end position="77"/>
    </location>
</feature>
<dbReference type="PANTHER" id="PTHR24243:SF230">
    <property type="entry name" value="G-PROTEIN COUPLED RECEPTORS FAMILY 1 PROFILE DOMAIN-CONTAINING PROTEIN"/>
    <property type="match status" value="1"/>
</dbReference>
<feature type="domain" description="G-protein coupled receptors family 1 profile" evidence="9">
    <location>
        <begin position="36"/>
        <end position="293"/>
    </location>
</feature>
<name>A0A818W1X0_9BILA</name>
<feature type="transmembrane region" description="Helical" evidence="8">
    <location>
        <begin position="233"/>
        <end position="253"/>
    </location>
</feature>
<keyword evidence="3 8" id="KW-1133">Transmembrane helix</keyword>
<evidence type="ECO:0000256" key="7">
    <source>
        <dbReference type="ARBA" id="ARBA00023224"/>
    </source>
</evidence>
<keyword evidence="6" id="KW-0675">Receptor</keyword>
<evidence type="ECO:0000313" key="11">
    <source>
        <dbReference type="Proteomes" id="UP000663874"/>
    </source>
</evidence>
<proteinExistence type="predicted"/>
<keyword evidence="2 8" id="KW-0812">Transmembrane</keyword>
<dbReference type="GO" id="GO:0005886">
    <property type="term" value="C:plasma membrane"/>
    <property type="evidence" value="ECO:0007669"/>
    <property type="project" value="TreeGrafter"/>
</dbReference>
<feature type="transmembrane region" description="Helical" evidence="8">
    <location>
        <begin position="180"/>
        <end position="205"/>
    </location>
</feature>
<evidence type="ECO:0000259" key="9">
    <source>
        <dbReference type="PROSITE" id="PS50262"/>
    </source>
</evidence>
<sequence length="338" mass="39627">MEMSNNSSQTVIRLDEITANIYQFTFPPLMFFGLIGHIINIIIFTRPNLMSNSCCNYCLASSCVSIIQILLGQLFRMLKSGYGILISVLWWCRIRMFFLYSTSLASITLITLASADRYVSSCSQVKYRQWANIKVARRLIPIVLIISALYHSHMLALFVIHEDGDNECWAPRHSAYRLGYDISFLILHGLIFPVLLGIFGFLTIYNIRQRQWFDQQNGPSNLRRHRVRDFQRMILVQTACTIIFTLPYAIHRLHRTITLSHQKSFEKLAWERLTMSIVRVLWFFHDSGAFYIYSLSSVKFRHELLKFLDEHLHRKLHRTPAMIIPLELSDENDKNRKL</sequence>
<dbReference type="InterPro" id="IPR000276">
    <property type="entry name" value="GPCR_Rhodpsn"/>
</dbReference>
<keyword evidence="4" id="KW-0297">G-protein coupled receptor</keyword>
<evidence type="ECO:0000256" key="4">
    <source>
        <dbReference type="ARBA" id="ARBA00023040"/>
    </source>
</evidence>
<evidence type="ECO:0000256" key="6">
    <source>
        <dbReference type="ARBA" id="ARBA00023170"/>
    </source>
</evidence>
<feature type="transmembrane region" description="Helical" evidence="8">
    <location>
        <begin position="97"/>
        <end position="119"/>
    </location>
</feature>
<dbReference type="InterPro" id="IPR017452">
    <property type="entry name" value="GPCR_Rhodpsn_7TM"/>
</dbReference>
<dbReference type="EMBL" id="CAJOBE010001152">
    <property type="protein sequence ID" value="CAF3719230.1"/>
    <property type="molecule type" value="Genomic_DNA"/>
</dbReference>
<organism evidence="10 11">
    <name type="scientific">Rotaria sordida</name>
    <dbReference type="NCBI Taxonomy" id="392033"/>
    <lineage>
        <taxon>Eukaryota</taxon>
        <taxon>Metazoa</taxon>
        <taxon>Spiralia</taxon>
        <taxon>Gnathifera</taxon>
        <taxon>Rotifera</taxon>
        <taxon>Eurotatoria</taxon>
        <taxon>Bdelloidea</taxon>
        <taxon>Philodinida</taxon>
        <taxon>Philodinidae</taxon>
        <taxon>Rotaria</taxon>
    </lineage>
</organism>
<evidence type="ECO:0000313" key="10">
    <source>
        <dbReference type="EMBL" id="CAF3719230.1"/>
    </source>
</evidence>
<dbReference type="SUPFAM" id="SSF81321">
    <property type="entry name" value="Family A G protein-coupled receptor-like"/>
    <property type="match status" value="1"/>
</dbReference>
<dbReference type="AlphaFoldDB" id="A0A818W1X0"/>
<comment type="subcellular location">
    <subcellularLocation>
        <location evidence="1">Membrane</location>
        <topology evidence="1">Multi-pass membrane protein</topology>
    </subcellularLocation>
</comment>
<evidence type="ECO:0000256" key="2">
    <source>
        <dbReference type="ARBA" id="ARBA00022692"/>
    </source>
</evidence>
<dbReference type="Gene3D" id="1.20.1070.10">
    <property type="entry name" value="Rhodopsin 7-helix transmembrane proteins"/>
    <property type="match status" value="1"/>
</dbReference>
<feature type="transmembrane region" description="Helical" evidence="8">
    <location>
        <begin position="20"/>
        <end position="45"/>
    </location>
</feature>
<evidence type="ECO:0000256" key="8">
    <source>
        <dbReference type="SAM" id="Phobius"/>
    </source>
</evidence>
<gene>
    <name evidence="10" type="ORF">FNK824_LOCUS10359</name>
</gene>
<evidence type="ECO:0000256" key="1">
    <source>
        <dbReference type="ARBA" id="ARBA00004141"/>
    </source>
</evidence>
<dbReference type="Pfam" id="PF00001">
    <property type="entry name" value="7tm_1"/>
    <property type="match status" value="1"/>
</dbReference>
<dbReference type="GO" id="GO:0004930">
    <property type="term" value="F:G protein-coupled receptor activity"/>
    <property type="evidence" value="ECO:0007669"/>
    <property type="project" value="UniProtKB-KW"/>
</dbReference>
<dbReference type="PROSITE" id="PS50262">
    <property type="entry name" value="G_PROTEIN_RECEP_F1_2"/>
    <property type="match status" value="1"/>
</dbReference>
<dbReference type="Proteomes" id="UP000663874">
    <property type="component" value="Unassembled WGS sequence"/>
</dbReference>
<comment type="caution">
    <text evidence="10">The sequence shown here is derived from an EMBL/GenBank/DDBJ whole genome shotgun (WGS) entry which is preliminary data.</text>
</comment>
<keyword evidence="5 8" id="KW-0472">Membrane</keyword>
<evidence type="ECO:0000256" key="5">
    <source>
        <dbReference type="ARBA" id="ARBA00023136"/>
    </source>
</evidence>